<gene>
    <name evidence="1" type="primary">ORF152718</name>
</gene>
<evidence type="ECO:0000313" key="1">
    <source>
        <dbReference type="EMBL" id="CEK86245.1"/>
    </source>
</evidence>
<dbReference type="EMBL" id="HACG01039380">
    <property type="protein sequence ID" value="CEK86245.1"/>
    <property type="molecule type" value="Transcribed_RNA"/>
</dbReference>
<reference evidence="1" key="1">
    <citation type="submission" date="2014-12" db="EMBL/GenBank/DDBJ databases">
        <title>Insight into the proteome of Arion vulgaris.</title>
        <authorList>
            <person name="Aradska J."/>
            <person name="Bulat T."/>
            <person name="Smidak R."/>
            <person name="Sarate P."/>
            <person name="Gangsoo J."/>
            <person name="Sialana F."/>
            <person name="Bilban M."/>
            <person name="Lubec G."/>
        </authorList>
    </citation>
    <scope>NUCLEOTIDE SEQUENCE</scope>
    <source>
        <tissue evidence="1">Skin</tissue>
    </source>
</reference>
<organism evidence="1">
    <name type="scientific">Arion vulgaris</name>
    <dbReference type="NCBI Taxonomy" id="1028688"/>
    <lineage>
        <taxon>Eukaryota</taxon>
        <taxon>Metazoa</taxon>
        <taxon>Spiralia</taxon>
        <taxon>Lophotrochozoa</taxon>
        <taxon>Mollusca</taxon>
        <taxon>Gastropoda</taxon>
        <taxon>Heterobranchia</taxon>
        <taxon>Euthyneura</taxon>
        <taxon>Panpulmonata</taxon>
        <taxon>Eupulmonata</taxon>
        <taxon>Stylommatophora</taxon>
        <taxon>Helicina</taxon>
        <taxon>Arionoidea</taxon>
        <taxon>Arionidae</taxon>
        <taxon>Arion</taxon>
    </lineage>
</organism>
<dbReference type="AlphaFoldDB" id="A0A0B7B288"/>
<name>A0A0B7B288_9EUPU</name>
<protein>
    <submittedName>
        <fullName evidence="1">Uncharacterized protein</fullName>
    </submittedName>
</protein>
<sequence length="64" mass="7096">MSFLSQLDAHLPSVFIARWMADDKPPVSVVQFCGLAEKPQDLQIYGVHGTEPKGHVVHGTKPKR</sequence>
<proteinExistence type="predicted"/>
<accession>A0A0B7B288</accession>